<dbReference type="PANTHER" id="PTHR42711:SF4">
    <property type="entry name" value="ABC TRANSPORTER RELATED"/>
    <property type="match status" value="1"/>
</dbReference>
<sequence>MTAIDVRNLTKHYKVPIKQPGLLASVKSLFSQEYEEKHAVEQMSFQIEAGEIVGLLGSNGAGKTTMMKMLSGILHPTSGTCSVLGYTPWERKQEFQKSIAMIMGQKNSLWWDLPAADSFLLNKEIYDIPDKDYHETLNHMVEILDVKRLLTTPVRNLSLGERMKMEIIAGFLHQPKVVFLDEPTIGLDLTSQYAIRDFIRTMNSQRKVTIILTSHYMADIQELCKRVIIVNKGTKLYDGQLSHVAEDFSDVKLISIDLERDVEDAVLASIGEVVGRDVLKVTLQVPRNEIPQAIAKLGSLPVVDVNISEIPIDRVIERTLAEGKVRVNQ</sequence>
<organism evidence="5 6">
    <name type="scientific">Tumebacillus lacus</name>
    <dbReference type="NCBI Taxonomy" id="2995335"/>
    <lineage>
        <taxon>Bacteria</taxon>
        <taxon>Bacillati</taxon>
        <taxon>Bacillota</taxon>
        <taxon>Bacilli</taxon>
        <taxon>Bacillales</taxon>
        <taxon>Alicyclobacillaceae</taxon>
        <taxon>Tumebacillus</taxon>
    </lineage>
</organism>
<dbReference type="PROSITE" id="PS50893">
    <property type="entry name" value="ABC_TRANSPORTER_2"/>
    <property type="match status" value="1"/>
</dbReference>
<keyword evidence="3 5" id="KW-0067">ATP-binding</keyword>
<dbReference type="InterPro" id="IPR017871">
    <property type="entry name" value="ABC_transporter-like_CS"/>
</dbReference>
<dbReference type="Pfam" id="PF00005">
    <property type="entry name" value="ABC_tran"/>
    <property type="match status" value="1"/>
</dbReference>
<proteinExistence type="predicted"/>
<dbReference type="InterPro" id="IPR003593">
    <property type="entry name" value="AAA+_ATPase"/>
</dbReference>
<feature type="domain" description="ABC transporter" evidence="4">
    <location>
        <begin position="24"/>
        <end position="257"/>
    </location>
</feature>
<keyword evidence="2" id="KW-0547">Nucleotide-binding</keyword>
<dbReference type="EMBL" id="JAPMLT010000004">
    <property type="protein sequence ID" value="MCX7570224.1"/>
    <property type="molecule type" value="Genomic_DNA"/>
</dbReference>
<protein>
    <submittedName>
        <fullName evidence="5">ATP-binding cassette domain-containing protein</fullName>
    </submittedName>
</protein>
<dbReference type="GO" id="GO:0005524">
    <property type="term" value="F:ATP binding"/>
    <property type="evidence" value="ECO:0007669"/>
    <property type="project" value="UniProtKB-KW"/>
</dbReference>
<dbReference type="PANTHER" id="PTHR42711">
    <property type="entry name" value="ABC TRANSPORTER ATP-BINDING PROTEIN"/>
    <property type="match status" value="1"/>
</dbReference>
<dbReference type="SMART" id="SM00382">
    <property type="entry name" value="AAA"/>
    <property type="match status" value="1"/>
</dbReference>
<dbReference type="RefSeq" id="WP_267151475.1">
    <property type="nucleotide sequence ID" value="NZ_JAPMLT010000004.1"/>
</dbReference>
<reference evidence="5 6" key="1">
    <citation type="submission" date="2022-11" db="EMBL/GenBank/DDBJ databases">
        <title>Study of microbial diversity in lake waters.</title>
        <authorList>
            <person name="Zhang J."/>
        </authorList>
    </citation>
    <scope>NUCLEOTIDE SEQUENCE [LARGE SCALE GENOMIC DNA]</scope>
    <source>
        <strain evidence="5 6">DT12</strain>
    </source>
</reference>
<dbReference type="Gene3D" id="3.40.50.300">
    <property type="entry name" value="P-loop containing nucleotide triphosphate hydrolases"/>
    <property type="match status" value="1"/>
</dbReference>
<evidence type="ECO:0000259" key="4">
    <source>
        <dbReference type="PROSITE" id="PS50893"/>
    </source>
</evidence>
<keyword evidence="1" id="KW-0813">Transport</keyword>
<evidence type="ECO:0000313" key="5">
    <source>
        <dbReference type="EMBL" id="MCX7570224.1"/>
    </source>
</evidence>
<dbReference type="PROSITE" id="PS00211">
    <property type="entry name" value="ABC_TRANSPORTER_1"/>
    <property type="match status" value="1"/>
</dbReference>
<comment type="caution">
    <text evidence="5">The sequence shown here is derived from an EMBL/GenBank/DDBJ whole genome shotgun (WGS) entry which is preliminary data.</text>
</comment>
<evidence type="ECO:0000313" key="6">
    <source>
        <dbReference type="Proteomes" id="UP001208017"/>
    </source>
</evidence>
<dbReference type="InterPro" id="IPR027417">
    <property type="entry name" value="P-loop_NTPase"/>
</dbReference>
<dbReference type="InterPro" id="IPR050763">
    <property type="entry name" value="ABC_transporter_ATP-binding"/>
</dbReference>
<evidence type="ECO:0000256" key="1">
    <source>
        <dbReference type="ARBA" id="ARBA00022448"/>
    </source>
</evidence>
<accession>A0ABT3WZZ1</accession>
<dbReference type="SUPFAM" id="SSF52540">
    <property type="entry name" value="P-loop containing nucleoside triphosphate hydrolases"/>
    <property type="match status" value="1"/>
</dbReference>
<gene>
    <name evidence="5" type="ORF">OS242_09645</name>
</gene>
<name>A0ABT3WZZ1_9BACL</name>
<evidence type="ECO:0000256" key="2">
    <source>
        <dbReference type="ARBA" id="ARBA00022741"/>
    </source>
</evidence>
<dbReference type="InterPro" id="IPR003439">
    <property type="entry name" value="ABC_transporter-like_ATP-bd"/>
</dbReference>
<evidence type="ECO:0000256" key="3">
    <source>
        <dbReference type="ARBA" id="ARBA00022840"/>
    </source>
</evidence>
<keyword evidence="6" id="KW-1185">Reference proteome</keyword>
<dbReference type="Proteomes" id="UP001208017">
    <property type="component" value="Unassembled WGS sequence"/>
</dbReference>